<name>A0A9Q0MTE7_9DIPT</name>
<feature type="binding site" evidence="3">
    <location>
        <position position="103"/>
    </location>
    <ligand>
        <name>substrate</name>
    </ligand>
</feature>
<dbReference type="InterPro" id="IPR013658">
    <property type="entry name" value="SGL"/>
</dbReference>
<sequence>MSTDYSIILAGNERSRNGESPYYEAQSGRLIYIDYLAGDVTIYTPCDDKTERVHIYDGWISFAIPVAEQPNQLIVSVGKNKIATFDLSTKLFHLIKEFDLNGRFFHDGKCDARGRLWLGGVPINFERSIGTGNGCIYRFNGETLDIMDEGLSLPNGLTWSKDNKRFFFADSLRGVWVFDFDIEQGTITNKKLFIDFNSEGFKKCDENFLNGDFADGITIDSEDNLWMASYGSSRICKFSGSKGEMLERIELPVKTVTSLCFGGDNYSEIFVTSYWDVSWATDEKPFDDDEAYGKLYKVSSAAGKLKGIPMFPWRSY</sequence>
<feature type="binding site" evidence="3">
    <location>
        <position position="19"/>
    </location>
    <ligand>
        <name>a divalent metal cation</name>
        <dbReference type="ChEBI" id="CHEBI:60240"/>
    </ligand>
</feature>
<comment type="cofactor">
    <cofactor evidence="3">
        <name>Zn(2+)</name>
        <dbReference type="ChEBI" id="CHEBI:29105"/>
    </cofactor>
    <text evidence="3">Binds 1 divalent metal cation per subunit.</text>
</comment>
<evidence type="ECO:0000256" key="1">
    <source>
        <dbReference type="ARBA" id="ARBA00008853"/>
    </source>
</evidence>
<organism evidence="5 6">
    <name type="scientific">Pseudolycoriella hygida</name>
    <dbReference type="NCBI Taxonomy" id="35572"/>
    <lineage>
        <taxon>Eukaryota</taxon>
        <taxon>Metazoa</taxon>
        <taxon>Ecdysozoa</taxon>
        <taxon>Arthropoda</taxon>
        <taxon>Hexapoda</taxon>
        <taxon>Insecta</taxon>
        <taxon>Pterygota</taxon>
        <taxon>Neoptera</taxon>
        <taxon>Endopterygota</taxon>
        <taxon>Diptera</taxon>
        <taxon>Nematocera</taxon>
        <taxon>Sciaroidea</taxon>
        <taxon>Sciaridae</taxon>
        <taxon>Pseudolycoriella</taxon>
    </lineage>
</organism>
<dbReference type="GO" id="GO:0005509">
    <property type="term" value="F:calcium ion binding"/>
    <property type="evidence" value="ECO:0007669"/>
    <property type="project" value="TreeGrafter"/>
</dbReference>
<evidence type="ECO:0000256" key="3">
    <source>
        <dbReference type="PIRSR" id="PIRSR605511-2"/>
    </source>
</evidence>
<dbReference type="EMBL" id="WJQU01000003">
    <property type="protein sequence ID" value="KAJ6637660.1"/>
    <property type="molecule type" value="Genomic_DNA"/>
</dbReference>
<dbReference type="PANTHER" id="PTHR10907">
    <property type="entry name" value="REGUCALCIN"/>
    <property type="match status" value="1"/>
</dbReference>
<dbReference type="Proteomes" id="UP001151699">
    <property type="component" value="Chromosome X"/>
</dbReference>
<dbReference type="SUPFAM" id="SSF63829">
    <property type="entry name" value="Calcium-dependent phosphotriesterase"/>
    <property type="match status" value="1"/>
</dbReference>
<feature type="binding site" evidence="3">
    <location>
        <position position="215"/>
    </location>
    <ligand>
        <name>a divalent metal cation</name>
        <dbReference type="ChEBI" id="CHEBI:60240"/>
    </ligand>
</feature>
<evidence type="ECO:0000313" key="6">
    <source>
        <dbReference type="Proteomes" id="UP001151699"/>
    </source>
</evidence>
<gene>
    <name evidence="5" type="primary">RGN_2</name>
    <name evidence="5" type="ORF">Bhyg_10391</name>
</gene>
<feature type="active site" description="Proton donor/acceptor" evidence="2">
    <location>
        <position position="215"/>
    </location>
</feature>
<keyword evidence="3" id="KW-0479">Metal-binding</keyword>
<accession>A0A9Q0MTE7</accession>
<dbReference type="AlphaFoldDB" id="A0A9Q0MTE7"/>
<feature type="binding site" evidence="3">
    <location>
        <position position="155"/>
    </location>
    <ligand>
        <name>a divalent metal cation</name>
        <dbReference type="ChEBI" id="CHEBI:60240"/>
    </ligand>
</feature>
<evidence type="ECO:0000313" key="5">
    <source>
        <dbReference type="EMBL" id="KAJ6637660.1"/>
    </source>
</evidence>
<evidence type="ECO:0000256" key="2">
    <source>
        <dbReference type="PIRSR" id="PIRSR605511-1"/>
    </source>
</evidence>
<dbReference type="PRINTS" id="PR01790">
    <property type="entry name" value="SMP30FAMILY"/>
</dbReference>
<keyword evidence="6" id="KW-1185">Reference proteome</keyword>
<dbReference type="OrthoDB" id="423498at2759"/>
<reference evidence="5" key="1">
    <citation type="submission" date="2022-07" db="EMBL/GenBank/DDBJ databases">
        <authorList>
            <person name="Trinca V."/>
            <person name="Uliana J.V.C."/>
            <person name="Torres T.T."/>
            <person name="Ward R.J."/>
            <person name="Monesi N."/>
        </authorList>
    </citation>
    <scope>NUCLEOTIDE SEQUENCE</scope>
    <source>
        <strain evidence="5">HSMRA1968</strain>
        <tissue evidence="5">Whole embryos</tissue>
    </source>
</reference>
<proteinExistence type="inferred from homology"/>
<keyword evidence="3" id="KW-0862">Zinc</keyword>
<comment type="similarity">
    <text evidence="1">Belongs to the SMP-30/CGR1 family.</text>
</comment>
<protein>
    <submittedName>
        <fullName evidence="5">Regucalcin</fullName>
    </submittedName>
</protein>
<feature type="domain" description="SMP-30/Gluconolactonase/LRE-like region" evidence="4">
    <location>
        <begin position="18"/>
        <end position="273"/>
    </location>
</feature>
<dbReference type="GO" id="GO:0004341">
    <property type="term" value="F:gluconolactonase activity"/>
    <property type="evidence" value="ECO:0007669"/>
    <property type="project" value="TreeGrafter"/>
</dbReference>
<comment type="caution">
    <text evidence="5">The sequence shown here is derived from an EMBL/GenBank/DDBJ whole genome shotgun (WGS) entry which is preliminary data.</text>
</comment>
<evidence type="ECO:0000259" key="4">
    <source>
        <dbReference type="Pfam" id="PF08450"/>
    </source>
</evidence>
<dbReference type="Pfam" id="PF08450">
    <property type="entry name" value="SGL"/>
    <property type="match status" value="1"/>
</dbReference>
<dbReference type="Gene3D" id="2.120.10.30">
    <property type="entry name" value="TolB, C-terminal domain"/>
    <property type="match status" value="1"/>
</dbReference>
<dbReference type="InterPro" id="IPR005511">
    <property type="entry name" value="SMP-30"/>
</dbReference>
<dbReference type="InterPro" id="IPR011042">
    <property type="entry name" value="6-blade_b-propeller_TolB-like"/>
</dbReference>
<dbReference type="PANTHER" id="PTHR10907:SF47">
    <property type="entry name" value="REGUCALCIN"/>
    <property type="match status" value="1"/>
</dbReference>
<dbReference type="GO" id="GO:0019853">
    <property type="term" value="P:L-ascorbic acid biosynthetic process"/>
    <property type="evidence" value="ECO:0007669"/>
    <property type="project" value="TreeGrafter"/>
</dbReference>